<organism evidence="1 2">
    <name type="scientific">Naganishia cerealis</name>
    <dbReference type="NCBI Taxonomy" id="610337"/>
    <lineage>
        <taxon>Eukaryota</taxon>
        <taxon>Fungi</taxon>
        <taxon>Dikarya</taxon>
        <taxon>Basidiomycota</taxon>
        <taxon>Agaricomycotina</taxon>
        <taxon>Tremellomycetes</taxon>
        <taxon>Filobasidiales</taxon>
        <taxon>Filobasidiaceae</taxon>
        <taxon>Naganishia</taxon>
    </lineage>
</organism>
<evidence type="ECO:0000313" key="2">
    <source>
        <dbReference type="Proteomes" id="UP001241377"/>
    </source>
</evidence>
<name>A0ACC2VG59_9TREE</name>
<evidence type="ECO:0000313" key="1">
    <source>
        <dbReference type="EMBL" id="KAJ9097547.1"/>
    </source>
</evidence>
<reference evidence="1" key="1">
    <citation type="submission" date="2023-04" db="EMBL/GenBank/DDBJ databases">
        <title>Draft Genome sequencing of Naganishia species isolated from polar environments using Oxford Nanopore Technology.</title>
        <authorList>
            <person name="Leo P."/>
            <person name="Venkateswaran K."/>
        </authorList>
    </citation>
    <scope>NUCLEOTIDE SEQUENCE</scope>
    <source>
        <strain evidence="1">MNA-CCFEE 5261</strain>
    </source>
</reference>
<dbReference type="EMBL" id="JASBWR010000084">
    <property type="protein sequence ID" value="KAJ9097547.1"/>
    <property type="molecule type" value="Genomic_DNA"/>
</dbReference>
<protein>
    <submittedName>
        <fullName evidence="1">Uncharacterized protein</fullName>
    </submittedName>
</protein>
<accession>A0ACC2VG59</accession>
<proteinExistence type="predicted"/>
<comment type="caution">
    <text evidence="1">The sequence shown here is derived from an EMBL/GenBank/DDBJ whole genome shotgun (WGS) entry which is preliminary data.</text>
</comment>
<keyword evidence="2" id="KW-1185">Reference proteome</keyword>
<gene>
    <name evidence="1" type="ORF">QFC19_006721</name>
</gene>
<sequence>MAQYFYMERMKELKATIEDQQLQLRNLTSEIGAIKSGDGIQNVSLMEELRHAVIKTCAKAQDNISTRNGTAPNLETLSKWLPTKDDLTLAATGTVPHSITSTKPAAETAQSKTEVQENVPFSASSAPAASTTASPSPTPTPTPSVVVNGEILKPYPTSVVHHFEPTNEVPPLQIQPKKRRESPGISMGIGSHLGSGSDMKGMPAARVTDGKQEDTTSSQYPRKDFQGRVQAEQASGQDMDRIRKQATASPTPSVSEQSVTSRPRQPQPAGAVTSTPVPRVVDQRKETASVPAKSQDESVPVPEPTVPVKEEGSPATNTRREHDRTVPGVYNHRKIAVKNAPATPTVARTPSIGEKRSAATDEMSVTEAKDIEARDTEVVPDSQEVPDSQDEAAKERSSVKRHGRKSSKSSGLSTSPRKPTRVTRKTEAQQNKIKSPRAVKAEADDGSQGEAADSDSSRSELTTPPASPALSLAPSPVTRKVKGESKDVDMEKPTSSELSPDMPQTKPLTGRKESRVSTKEDTGKVVGKRGRKRARDSESGAPSTPAKRPYQRSGNTLSQDELSPAPSPGGSTEYRRAGDTDDTDGTDSQQKKIKRRSSDREEDDADVPRRGHKRRISTRGKPPTIEEDSEDDENASGRGRGSIERSTRHRGNKEGDQSSRRNAASRRSGRFARVTPDKHHHTNTDDTVDEDGSEKKGQPANQPRKVGRPPKNARNTREDSEADTVEDDRGSEKPEKGTKTSQKMRDSRKDAQQLPEENQRELERDEEPDLNESTSNANQQKQASGRTRATRSTANATPTVSSNKAFQSIINPLYEEIVAYKHGPLFLNPVRESDAPGYSKVVKQPMDLKKIKSKIKKGEITSIDEFQRDLWLVFS</sequence>
<dbReference type="Proteomes" id="UP001241377">
    <property type="component" value="Unassembled WGS sequence"/>
</dbReference>